<dbReference type="PROSITE" id="PS51257">
    <property type="entry name" value="PROKAR_LIPOPROTEIN"/>
    <property type="match status" value="1"/>
</dbReference>
<accession>A0ABU2JBW7</accession>
<dbReference type="EMBL" id="JAVREH010000015">
    <property type="protein sequence ID" value="MDT0262228.1"/>
    <property type="molecule type" value="Genomic_DNA"/>
</dbReference>
<feature type="compositionally biased region" description="Low complexity" evidence="1">
    <location>
        <begin position="22"/>
        <end position="36"/>
    </location>
</feature>
<dbReference type="InterPro" id="IPR016123">
    <property type="entry name" value="Mog1/PsbP_a/b/a-sand"/>
</dbReference>
<evidence type="ECO:0000313" key="3">
    <source>
        <dbReference type="EMBL" id="MDT0262228.1"/>
    </source>
</evidence>
<dbReference type="Gene3D" id="3.40.1000.10">
    <property type="entry name" value="Mog1/PsbP, alpha/beta/alpha sandwich"/>
    <property type="match status" value="1"/>
</dbReference>
<feature type="signal peptide" evidence="2">
    <location>
        <begin position="1"/>
        <end position="18"/>
    </location>
</feature>
<feature type="region of interest" description="Disordered" evidence="1">
    <location>
        <begin position="22"/>
        <end position="75"/>
    </location>
</feature>
<dbReference type="SUPFAM" id="SSF55724">
    <property type="entry name" value="Mog1p/PsbP-like"/>
    <property type="match status" value="1"/>
</dbReference>
<evidence type="ECO:0000256" key="2">
    <source>
        <dbReference type="SAM" id="SignalP"/>
    </source>
</evidence>
<dbReference type="RefSeq" id="WP_311423379.1">
    <property type="nucleotide sequence ID" value="NZ_JAVREH010000015.1"/>
</dbReference>
<keyword evidence="4" id="KW-1185">Reference proteome</keyword>
<evidence type="ECO:0000256" key="1">
    <source>
        <dbReference type="SAM" id="MobiDB-lite"/>
    </source>
</evidence>
<protein>
    <recommendedName>
        <fullName evidence="5">DUF3558 domain-containing protein</fullName>
    </recommendedName>
</protein>
<feature type="compositionally biased region" description="Polar residues" evidence="1">
    <location>
        <begin position="49"/>
        <end position="63"/>
    </location>
</feature>
<dbReference type="Proteomes" id="UP001183176">
    <property type="component" value="Unassembled WGS sequence"/>
</dbReference>
<feature type="chain" id="PRO_5047297516" description="DUF3558 domain-containing protein" evidence="2">
    <location>
        <begin position="19"/>
        <end position="207"/>
    </location>
</feature>
<sequence>MLRTGVVLSGLLAGCTSAATTAAPAPVSSASSSPTSDDNGGGLGGGAGEQSTAPRSTTMTTPEPSLGTPSGVKEVDGTCPYISDQDFADGEGDRVGRVTLLQTKPVGCRFYFQYDVNTVIGEIDVATFKTRVQAYNAMVGSAKGHPEVQSDPAIGDGAVAFQKPLQGTNAWLCVFVKDSTVVTVRTQQPYPALNALNLARTIAPRFK</sequence>
<feature type="compositionally biased region" description="Gly residues" evidence="1">
    <location>
        <begin position="39"/>
        <end position="48"/>
    </location>
</feature>
<name>A0ABU2JBW7_9ACTN</name>
<reference evidence="4" key="1">
    <citation type="submission" date="2023-07" db="EMBL/GenBank/DDBJ databases">
        <title>30 novel species of actinomycetes from the DSMZ collection.</title>
        <authorList>
            <person name="Nouioui I."/>
        </authorList>
    </citation>
    <scope>NUCLEOTIDE SEQUENCE [LARGE SCALE GENOMIC DNA]</scope>
    <source>
        <strain evidence="4">DSM 44399</strain>
    </source>
</reference>
<proteinExistence type="predicted"/>
<organism evidence="3 4">
    <name type="scientific">Jatrophihabitans lederbergiae</name>
    <dbReference type="NCBI Taxonomy" id="3075547"/>
    <lineage>
        <taxon>Bacteria</taxon>
        <taxon>Bacillati</taxon>
        <taxon>Actinomycetota</taxon>
        <taxon>Actinomycetes</taxon>
        <taxon>Jatrophihabitantales</taxon>
        <taxon>Jatrophihabitantaceae</taxon>
        <taxon>Jatrophihabitans</taxon>
    </lineage>
</organism>
<comment type="caution">
    <text evidence="3">The sequence shown here is derived from an EMBL/GenBank/DDBJ whole genome shotgun (WGS) entry which is preliminary data.</text>
</comment>
<evidence type="ECO:0000313" key="4">
    <source>
        <dbReference type="Proteomes" id="UP001183176"/>
    </source>
</evidence>
<evidence type="ECO:0008006" key="5">
    <source>
        <dbReference type="Google" id="ProtNLM"/>
    </source>
</evidence>
<gene>
    <name evidence="3" type="ORF">RM423_12580</name>
</gene>
<keyword evidence="2" id="KW-0732">Signal</keyword>